<dbReference type="GO" id="GO:0003676">
    <property type="term" value="F:nucleic acid binding"/>
    <property type="evidence" value="ECO:0007669"/>
    <property type="project" value="InterPro"/>
</dbReference>
<dbReference type="RefSeq" id="WP_073596650.1">
    <property type="nucleotide sequence ID" value="NZ_MRCE01000043.1"/>
</dbReference>
<comment type="caution">
    <text evidence="2">The sequence shown here is derived from an EMBL/GenBank/DDBJ whole genome shotgun (WGS) entry which is preliminary data.</text>
</comment>
<proteinExistence type="predicted"/>
<dbReference type="InterPro" id="IPR003615">
    <property type="entry name" value="HNH_nuc"/>
</dbReference>
<dbReference type="EMBL" id="MRCE01000043">
    <property type="protein sequence ID" value="OKH32069.1"/>
    <property type="molecule type" value="Genomic_DNA"/>
</dbReference>
<name>A0A1U7I6T2_9CYAN</name>
<dbReference type="Gene3D" id="1.10.30.50">
    <property type="match status" value="1"/>
</dbReference>
<dbReference type="STRING" id="454136.NIES2119_27305"/>
<accession>A0A1U7I6T2</accession>
<keyword evidence="2" id="KW-0255">Endonuclease</keyword>
<dbReference type="Proteomes" id="UP000185860">
    <property type="component" value="Unassembled WGS sequence"/>
</dbReference>
<dbReference type="GO" id="GO:0008270">
    <property type="term" value="F:zinc ion binding"/>
    <property type="evidence" value="ECO:0007669"/>
    <property type="project" value="InterPro"/>
</dbReference>
<gene>
    <name evidence="2" type="ORF">NIES2119_27305</name>
</gene>
<reference evidence="2 3" key="1">
    <citation type="submission" date="2016-11" db="EMBL/GenBank/DDBJ databases">
        <title>Draft Genome Sequences of Nine Cyanobacterial Strains from Diverse Habitats.</title>
        <authorList>
            <person name="Zhu T."/>
            <person name="Hou S."/>
            <person name="Lu X."/>
            <person name="Hess W.R."/>
        </authorList>
    </citation>
    <scope>NUCLEOTIDE SEQUENCE [LARGE SCALE GENOMIC DNA]</scope>
    <source>
        <strain evidence="2 3">IAM M-71</strain>
    </source>
</reference>
<evidence type="ECO:0000313" key="2">
    <source>
        <dbReference type="EMBL" id="OKH32069.1"/>
    </source>
</evidence>
<dbReference type="Pfam" id="PF01844">
    <property type="entry name" value="HNH"/>
    <property type="match status" value="1"/>
</dbReference>
<keyword evidence="2" id="KW-0378">Hydrolase</keyword>
<dbReference type="OrthoDB" id="9779761at2"/>
<dbReference type="CDD" id="cd00085">
    <property type="entry name" value="HNHc"/>
    <property type="match status" value="1"/>
</dbReference>
<keyword evidence="2" id="KW-0540">Nuclease</keyword>
<evidence type="ECO:0000313" key="3">
    <source>
        <dbReference type="Proteomes" id="UP000185860"/>
    </source>
</evidence>
<dbReference type="GO" id="GO:0004519">
    <property type="term" value="F:endonuclease activity"/>
    <property type="evidence" value="ECO:0007669"/>
    <property type="project" value="UniProtKB-KW"/>
</dbReference>
<sequence length="257" mass="30523">MIKKPDNWNTLIDSFDDCNCPYAYIVGYYLSRFDRDAYKKLGFGNMTETHKKIGSVLEISSNTIKNFRDAFDPYYENSRKGWWQRELWRFEKEIYEGFKVYSEGELYSLVCNILNNPKCNFEDFFDSDYSNVENNTRSIFPDEVRETEETIILKEGSIRQIKVNAYERNNQARKKCIGYYGTNCYVCDFNFENVFGEIGKDFIHVHHLIPLSEINQEYEVDPIKDLRPLCPNCHAMIHRRHPPFTIEEIKNLINKNS</sequence>
<evidence type="ECO:0000259" key="1">
    <source>
        <dbReference type="Pfam" id="PF01844"/>
    </source>
</evidence>
<organism evidence="2 3">
    <name type="scientific">[Phormidium ambiguum] IAM M-71</name>
    <dbReference type="NCBI Taxonomy" id="454136"/>
    <lineage>
        <taxon>Bacteria</taxon>
        <taxon>Bacillati</taxon>
        <taxon>Cyanobacteriota</taxon>
        <taxon>Cyanophyceae</taxon>
        <taxon>Oscillatoriophycideae</taxon>
        <taxon>Aerosakkonematales</taxon>
        <taxon>Aerosakkonemataceae</taxon>
        <taxon>Floridanema</taxon>
    </lineage>
</organism>
<protein>
    <submittedName>
        <fullName evidence="2">HNH endonuclease</fullName>
    </submittedName>
</protein>
<dbReference type="AlphaFoldDB" id="A0A1U7I6T2"/>
<dbReference type="InterPro" id="IPR002711">
    <property type="entry name" value="HNH"/>
</dbReference>
<feature type="domain" description="HNH" evidence="1">
    <location>
        <begin position="184"/>
        <end position="240"/>
    </location>
</feature>